<dbReference type="GO" id="GO:0016874">
    <property type="term" value="F:ligase activity"/>
    <property type="evidence" value="ECO:0007669"/>
    <property type="project" value="UniProtKB-KW"/>
</dbReference>
<keyword evidence="5" id="KW-0663">Pyridoxal phosphate</keyword>
<dbReference type="GO" id="GO:0005886">
    <property type="term" value="C:plasma membrane"/>
    <property type="evidence" value="ECO:0007669"/>
    <property type="project" value="TreeGrafter"/>
</dbReference>
<dbReference type="InterPro" id="IPR000873">
    <property type="entry name" value="AMP-dep_synth/lig_dom"/>
</dbReference>
<dbReference type="InterPro" id="IPR025110">
    <property type="entry name" value="AMP-bd_C"/>
</dbReference>
<dbReference type="Gene3D" id="3.40.50.12780">
    <property type="entry name" value="N-terminal domain of ligase-like"/>
    <property type="match status" value="1"/>
</dbReference>
<dbReference type="SUPFAM" id="SSF53383">
    <property type="entry name" value="PLP-dependent transferases"/>
    <property type="match status" value="1"/>
</dbReference>
<evidence type="ECO:0000256" key="1">
    <source>
        <dbReference type="ARBA" id="ARBA00001933"/>
    </source>
</evidence>
<dbReference type="Gene3D" id="1.10.1200.10">
    <property type="entry name" value="ACP-like"/>
    <property type="match status" value="1"/>
</dbReference>
<dbReference type="Proteomes" id="UP000317648">
    <property type="component" value="Chromosome"/>
</dbReference>
<dbReference type="AlphaFoldDB" id="A0A518DYF6"/>
<evidence type="ECO:0000256" key="5">
    <source>
        <dbReference type="ARBA" id="ARBA00022898"/>
    </source>
</evidence>
<dbReference type="GO" id="GO:0006633">
    <property type="term" value="P:fatty acid biosynthetic process"/>
    <property type="evidence" value="ECO:0007669"/>
    <property type="project" value="TreeGrafter"/>
</dbReference>
<name>A0A518DYF6_9BACT</name>
<dbReference type="EC" id="6.2.1.-" evidence="8"/>
<dbReference type="CDD" id="cd05931">
    <property type="entry name" value="FAAL"/>
    <property type="match status" value="1"/>
</dbReference>
<dbReference type="Gene3D" id="3.40.640.10">
    <property type="entry name" value="Type I PLP-dependent aspartate aminotransferase-like (Major domain)"/>
    <property type="match status" value="1"/>
</dbReference>
<keyword evidence="9" id="KW-1185">Reference proteome</keyword>
<accession>A0A518DYF6</accession>
<dbReference type="EMBL" id="CP036433">
    <property type="protein sequence ID" value="QDU96877.1"/>
    <property type="molecule type" value="Genomic_DNA"/>
</dbReference>
<dbReference type="GO" id="GO:0030170">
    <property type="term" value="F:pyridoxal phosphate binding"/>
    <property type="evidence" value="ECO:0007669"/>
    <property type="project" value="InterPro"/>
</dbReference>
<proteinExistence type="inferred from homology"/>
<keyword evidence="4" id="KW-0276">Fatty acid metabolism</keyword>
<evidence type="ECO:0000313" key="9">
    <source>
        <dbReference type="Proteomes" id="UP000317648"/>
    </source>
</evidence>
<dbReference type="Pfam" id="PF00155">
    <property type="entry name" value="Aminotran_1_2"/>
    <property type="match status" value="1"/>
</dbReference>
<dbReference type="PANTHER" id="PTHR22754:SF32">
    <property type="entry name" value="DISCO-INTERACTING PROTEIN 2"/>
    <property type="match status" value="1"/>
</dbReference>
<dbReference type="Pfam" id="PF23024">
    <property type="entry name" value="AMP-dom_DIP2-like"/>
    <property type="match status" value="1"/>
</dbReference>
<evidence type="ECO:0000256" key="3">
    <source>
        <dbReference type="ARBA" id="ARBA00022598"/>
    </source>
</evidence>
<dbReference type="GO" id="GO:0071766">
    <property type="term" value="P:Actinobacterium-type cell wall biogenesis"/>
    <property type="evidence" value="ECO:0007669"/>
    <property type="project" value="UniProtKB-ARBA"/>
</dbReference>
<dbReference type="GO" id="GO:0070566">
    <property type="term" value="F:adenylyltransferase activity"/>
    <property type="evidence" value="ECO:0007669"/>
    <property type="project" value="TreeGrafter"/>
</dbReference>
<comment type="similarity">
    <text evidence="2">Belongs to the ATP-dependent AMP-binding enzyme family.</text>
</comment>
<dbReference type="CDD" id="cd06454">
    <property type="entry name" value="KBL_like"/>
    <property type="match status" value="1"/>
</dbReference>
<dbReference type="SUPFAM" id="SSF47336">
    <property type="entry name" value="ACP-like"/>
    <property type="match status" value="1"/>
</dbReference>
<dbReference type="InterPro" id="IPR045851">
    <property type="entry name" value="AMP-bd_C_sf"/>
</dbReference>
<dbReference type="InterPro" id="IPR040097">
    <property type="entry name" value="FAAL/FAAC"/>
</dbReference>
<dbReference type="InterPro" id="IPR004839">
    <property type="entry name" value="Aminotransferase_I/II_large"/>
</dbReference>
<evidence type="ECO:0000256" key="6">
    <source>
        <dbReference type="ARBA" id="ARBA00023098"/>
    </source>
</evidence>
<dbReference type="InterPro" id="IPR036736">
    <property type="entry name" value="ACP-like_sf"/>
</dbReference>
<dbReference type="PROSITE" id="PS00455">
    <property type="entry name" value="AMP_BINDING"/>
    <property type="match status" value="1"/>
</dbReference>
<dbReference type="PANTHER" id="PTHR22754">
    <property type="entry name" value="DISCO-INTERACTING PROTEIN 2 DIP2 -RELATED"/>
    <property type="match status" value="1"/>
</dbReference>
<dbReference type="InterPro" id="IPR015424">
    <property type="entry name" value="PyrdxlP-dep_Trfase"/>
</dbReference>
<protein>
    <submittedName>
        <fullName evidence="8">Long-chain-fatty-acid--AMP ligase FadD32</fullName>
        <ecNumber evidence="8">6.2.1.-</ecNumber>
    </submittedName>
</protein>
<evidence type="ECO:0000259" key="7">
    <source>
        <dbReference type="PROSITE" id="PS50075"/>
    </source>
</evidence>
<organism evidence="8 9">
    <name type="scientific">Lignipirellula cremea</name>
    <dbReference type="NCBI Taxonomy" id="2528010"/>
    <lineage>
        <taxon>Bacteria</taxon>
        <taxon>Pseudomonadati</taxon>
        <taxon>Planctomycetota</taxon>
        <taxon>Planctomycetia</taxon>
        <taxon>Pirellulales</taxon>
        <taxon>Pirellulaceae</taxon>
        <taxon>Lignipirellula</taxon>
    </lineage>
</organism>
<dbReference type="InterPro" id="IPR042099">
    <property type="entry name" value="ANL_N_sf"/>
</dbReference>
<dbReference type="Gene3D" id="3.30.300.30">
    <property type="match status" value="1"/>
</dbReference>
<evidence type="ECO:0000313" key="8">
    <source>
        <dbReference type="EMBL" id="QDU96877.1"/>
    </source>
</evidence>
<dbReference type="InterPro" id="IPR015422">
    <property type="entry name" value="PyrdxlP-dep_Trfase_small"/>
</dbReference>
<dbReference type="SUPFAM" id="SSF56801">
    <property type="entry name" value="Acetyl-CoA synthetase-like"/>
    <property type="match status" value="1"/>
</dbReference>
<keyword evidence="3 8" id="KW-0436">Ligase</keyword>
<dbReference type="InterPro" id="IPR015421">
    <property type="entry name" value="PyrdxlP-dep_Trfase_major"/>
</dbReference>
<gene>
    <name evidence="8" type="ORF">Pla8534_46990</name>
</gene>
<evidence type="ECO:0000256" key="2">
    <source>
        <dbReference type="ARBA" id="ARBA00006432"/>
    </source>
</evidence>
<reference evidence="8 9" key="1">
    <citation type="submission" date="2019-02" db="EMBL/GenBank/DDBJ databases">
        <title>Deep-cultivation of Planctomycetes and their phenomic and genomic characterization uncovers novel biology.</title>
        <authorList>
            <person name="Wiegand S."/>
            <person name="Jogler M."/>
            <person name="Boedeker C."/>
            <person name="Pinto D."/>
            <person name="Vollmers J."/>
            <person name="Rivas-Marin E."/>
            <person name="Kohn T."/>
            <person name="Peeters S.H."/>
            <person name="Heuer A."/>
            <person name="Rast P."/>
            <person name="Oberbeckmann S."/>
            <person name="Bunk B."/>
            <person name="Jeske O."/>
            <person name="Meyerdierks A."/>
            <person name="Storesund J.E."/>
            <person name="Kallscheuer N."/>
            <person name="Luecker S."/>
            <person name="Lage O.M."/>
            <person name="Pohl T."/>
            <person name="Merkel B.J."/>
            <person name="Hornburger P."/>
            <person name="Mueller R.-W."/>
            <person name="Bruemmer F."/>
            <person name="Labrenz M."/>
            <person name="Spormann A.M."/>
            <person name="Op den Camp H."/>
            <person name="Overmann J."/>
            <person name="Amann R."/>
            <person name="Jetten M.S.M."/>
            <person name="Mascher T."/>
            <person name="Medema M.H."/>
            <person name="Devos D.P."/>
            <person name="Kaster A.-K."/>
            <person name="Ovreas L."/>
            <person name="Rohde M."/>
            <person name="Galperin M.Y."/>
            <person name="Jogler C."/>
        </authorList>
    </citation>
    <scope>NUCLEOTIDE SEQUENCE [LARGE SCALE GENOMIC DNA]</scope>
    <source>
        <strain evidence="8 9">Pla85_3_4</strain>
    </source>
</reference>
<sequence length="1157" mass="126808">MRLAPGRGGIPREANDPLNIEKYLGSYRPPITNVVDRLRYWSEAKADKAGYRYLVDGETEEESLTYAELDRQARAIGASLAARNLEGERALLLFPPGLEFVAAFFGCLYAGVTPVPAYPPRRNRNMTRIQAISDDAAAKVALTIDSVATRVGKMLDEAPNLRRLEWISTDKTDWNLADKWVRPDIHDETLAVLQYTSGSTGTPKGVMLTHANLMHNCSLITYSFEPARHGVGLSWLPTYHDMGLVGGVLQPMFYGRPNVLMSPMAFMQKPIRWLKAISRLGITISGGPNFAYELCTEKTTAEDLEGIDLSSWDLAFNGAEPIRAETLERFNEKFAPYGFSPTAHFPCYGMAETTLIVTGAYKDKPPLIRTFDGAALDQHRVAPAESGGADARSLVSCGRILPEEEIALVDPDTCRPVGDNTVGEIWVISPSMGKGYWRKPVETAETFAAKIDGSVDGKTYLRTGDLGFVSEGELYVTGRVKDLIIVRGVNRYPQDIEATVEGVSERLRSSSTAAFALDVQGRERLVVVAEVERSRNKEWGDVIAAIRSAITIEHDLPPDAVILVRAGSIPKTSSGKIQRHATRDDFLNGDLSIVADWRLWKTDALFDKQSDPPAVTRQKPAEKAAAPALPANQRVLDVVMDQVRLLAKERGKTLHADSNIVVDIGLDSLERLQVANALEQIFGGRFPDEVLERIETVREVALAIEQYIGDRPLAEPIPFDNTARLKAISSSGAARRQGTPAPKNTEGPYADYCKFDKMPEYVRLKKTMGLLSSLDAPNPYFDVHDSVADDTTFINGRSLINFSSYNYLGMSGDPSVADAAKEAINSYGTGASSSRMFAGELPLHRQLELALARFLGVGDALTFVGGHVTNETTIGHLLGPGDLVVHDSLAHSSIVKGAELSGARRRPFPHNDWQALDNLLTEVRHDFRRVLIVVEGVYSMDGDIVNLPQFVELKEKHKTFLMVDEAHSFGVLGSTGRGVSEHFGIAADRVDLWMGTLSKSLGSCGGFIAGSKELIEYLRYTAPGFVFETGLPPAGAAAAIRALELLEQQPERVRQLRANSELFLGKAREAQLNVGLSEQSPVIPVIIGNSVNALQLSYNLNRRGINVQPILHPAVDEEKTRLRFFITSRHTVDQIESTVAALTEELARLSLEEAPPA</sequence>
<dbReference type="Pfam" id="PF00550">
    <property type="entry name" value="PP-binding"/>
    <property type="match status" value="1"/>
</dbReference>
<dbReference type="InterPro" id="IPR020845">
    <property type="entry name" value="AMP-binding_CS"/>
</dbReference>
<dbReference type="PROSITE" id="PS00599">
    <property type="entry name" value="AA_TRANSFER_CLASS_2"/>
    <property type="match status" value="1"/>
</dbReference>
<dbReference type="InterPro" id="IPR001917">
    <property type="entry name" value="Aminotrans_II_pyridoxalP_BS"/>
</dbReference>
<dbReference type="PROSITE" id="PS50075">
    <property type="entry name" value="CARRIER"/>
    <property type="match status" value="1"/>
</dbReference>
<comment type="cofactor">
    <cofactor evidence="1">
        <name>pyridoxal 5'-phosphate</name>
        <dbReference type="ChEBI" id="CHEBI:597326"/>
    </cofactor>
</comment>
<evidence type="ECO:0000256" key="4">
    <source>
        <dbReference type="ARBA" id="ARBA00022832"/>
    </source>
</evidence>
<dbReference type="InterPro" id="IPR009081">
    <property type="entry name" value="PP-bd_ACP"/>
</dbReference>
<keyword evidence="6" id="KW-0443">Lipid metabolism</keyword>
<feature type="domain" description="Carrier" evidence="7">
    <location>
        <begin position="629"/>
        <end position="708"/>
    </location>
</feature>
<dbReference type="Gene3D" id="3.90.1150.10">
    <property type="entry name" value="Aspartate Aminotransferase, domain 1"/>
    <property type="match status" value="1"/>
</dbReference>
<dbReference type="KEGG" id="lcre:Pla8534_46990"/>
<dbReference type="FunFam" id="3.40.50.12780:FF:000013">
    <property type="entry name" value="Long-chain-fatty-acid--AMP ligase FadD32"/>
    <property type="match status" value="1"/>
</dbReference>
<dbReference type="Pfam" id="PF00501">
    <property type="entry name" value="AMP-binding"/>
    <property type="match status" value="1"/>
</dbReference>